<evidence type="ECO:0000313" key="5">
    <source>
        <dbReference type="Proteomes" id="UP000237839"/>
    </source>
</evidence>
<dbReference type="EMBL" id="PUGF01000005">
    <property type="protein sequence ID" value="PRC93755.1"/>
    <property type="molecule type" value="Genomic_DNA"/>
</dbReference>
<keyword evidence="4" id="KW-0418">Kinase</keyword>
<evidence type="ECO:0000259" key="3">
    <source>
        <dbReference type="Pfam" id="PF01636"/>
    </source>
</evidence>
<keyword evidence="5" id="KW-1185">Reference proteome</keyword>
<evidence type="ECO:0000313" key="4">
    <source>
        <dbReference type="EMBL" id="PRC93755.1"/>
    </source>
</evidence>
<name>A0A2S9H189_9BURK</name>
<reference evidence="4 5" key="1">
    <citation type="submission" date="2018-02" db="EMBL/GenBank/DDBJ databases">
        <title>Solimicrobium silvestre gen. nov., sp. nov., isolated from alpine forest soil.</title>
        <authorList>
            <person name="Margesin R."/>
            <person name="Albuquerque L."/>
            <person name="Zhang D.-C."/>
            <person name="Froufe H.J.C."/>
            <person name="Severino R."/>
            <person name="Roxo I."/>
            <person name="Egas C."/>
            <person name="Da Costa M.S."/>
        </authorList>
    </citation>
    <scope>NUCLEOTIDE SEQUENCE [LARGE SCALE GENOMIC DNA]</scope>
    <source>
        <strain evidence="4 5">S20-91</strain>
    </source>
</reference>
<dbReference type="Gene3D" id="3.90.1200.10">
    <property type="match status" value="1"/>
</dbReference>
<organism evidence="4 5">
    <name type="scientific">Solimicrobium silvestre</name>
    <dbReference type="NCBI Taxonomy" id="2099400"/>
    <lineage>
        <taxon>Bacteria</taxon>
        <taxon>Pseudomonadati</taxon>
        <taxon>Pseudomonadota</taxon>
        <taxon>Betaproteobacteria</taxon>
        <taxon>Burkholderiales</taxon>
        <taxon>Oxalobacteraceae</taxon>
        <taxon>Solimicrobium</taxon>
    </lineage>
</organism>
<dbReference type="InterPro" id="IPR002575">
    <property type="entry name" value="Aminoglycoside_PTrfase"/>
</dbReference>
<dbReference type="SUPFAM" id="SSF56112">
    <property type="entry name" value="Protein kinase-like (PK-like)"/>
    <property type="match status" value="1"/>
</dbReference>
<evidence type="ECO:0000256" key="2">
    <source>
        <dbReference type="ARBA" id="ARBA00022840"/>
    </source>
</evidence>
<proteinExistence type="predicted"/>
<dbReference type="RefSeq" id="WP_105531049.1">
    <property type="nucleotide sequence ID" value="NZ_PUGF01000005.1"/>
</dbReference>
<dbReference type="Pfam" id="PF01636">
    <property type="entry name" value="APH"/>
    <property type="match status" value="1"/>
</dbReference>
<comment type="caution">
    <text evidence="4">The sequence shown here is derived from an EMBL/GenBank/DDBJ whole genome shotgun (WGS) entry which is preliminary data.</text>
</comment>
<keyword evidence="1" id="KW-0547">Nucleotide-binding</keyword>
<sequence length="351" mass="40185">MTSSKNKQITSPATTNSDPRLALLVDWIATLSEFPLLTTTMRPASTDASFRRYFRINDALGKSYILMDAPPPQEDVRPFIHIAQLFGDTGVTVPHILASHPEHGFLLLSDLGTVMYSHLLNQDTAQKLYMDAIDSLVQIQLHSQPEVLPEYDRAMQLKELMLFPEWYIGKHLGATLTPTQQASLDKVFEQILANTMAQPQVYVHRDYHSRNLMVMKEGNPGVLDFQGALYGPITYDIVSLLRDAYIEWDEEQVLDWAIRYWERARHAGLPISTDIDSFYRDFEFMGLQRHLKILGIFSRLAYRDGKDNYLADLPLVLSYVRKTAQRYNTLIPLLRILDELADTAPQVGYTF</sequence>
<dbReference type="OrthoDB" id="9809275at2"/>
<feature type="domain" description="Aminoglycoside phosphotransferase" evidence="3">
    <location>
        <begin position="41"/>
        <end position="268"/>
    </location>
</feature>
<gene>
    <name evidence="4" type="ORF">S2091_1364</name>
</gene>
<dbReference type="Proteomes" id="UP000237839">
    <property type="component" value="Unassembled WGS sequence"/>
</dbReference>
<dbReference type="Gene3D" id="3.30.200.20">
    <property type="entry name" value="Phosphorylase Kinase, domain 1"/>
    <property type="match status" value="1"/>
</dbReference>
<keyword evidence="4" id="KW-0808">Transferase</keyword>
<keyword evidence="2" id="KW-0067">ATP-binding</keyword>
<dbReference type="PANTHER" id="PTHR33540:SF1">
    <property type="entry name" value="N-ACETYLMURAMATE_N-ACETYLGLUCOSAMINE KINASE"/>
    <property type="match status" value="1"/>
</dbReference>
<dbReference type="PANTHER" id="PTHR33540">
    <property type="entry name" value="TRNA THREONYLCARBAMOYLADENOSINE BIOSYNTHESIS PROTEIN TSAE"/>
    <property type="match status" value="1"/>
</dbReference>
<dbReference type="GO" id="GO:0005524">
    <property type="term" value="F:ATP binding"/>
    <property type="evidence" value="ECO:0007669"/>
    <property type="project" value="UniProtKB-KW"/>
</dbReference>
<dbReference type="InterPro" id="IPR011009">
    <property type="entry name" value="Kinase-like_dom_sf"/>
</dbReference>
<dbReference type="AlphaFoldDB" id="A0A2S9H189"/>
<accession>A0A2S9H189</accession>
<protein>
    <submittedName>
        <fullName evidence="4">Putative phosphotransferase related to Ser/Thr protein kinase</fullName>
    </submittedName>
</protein>
<evidence type="ECO:0000256" key="1">
    <source>
        <dbReference type="ARBA" id="ARBA00022741"/>
    </source>
</evidence>
<dbReference type="GO" id="GO:0016301">
    <property type="term" value="F:kinase activity"/>
    <property type="evidence" value="ECO:0007669"/>
    <property type="project" value="UniProtKB-KW"/>
</dbReference>